<dbReference type="AlphaFoldDB" id="A0A4W4EFP4"/>
<reference evidence="3" key="4">
    <citation type="submission" date="2025-08" db="UniProtKB">
        <authorList>
            <consortium name="Ensembl"/>
        </authorList>
    </citation>
    <scope>IDENTIFICATION</scope>
</reference>
<reference evidence="4" key="1">
    <citation type="journal article" date="2014" name="Science">
        <title>Nonhuman genetics. Genomic basis for the convergent evolution of electric organs.</title>
        <authorList>
            <person name="Gallant J.R."/>
            <person name="Traeger L.L."/>
            <person name="Volkening J.D."/>
            <person name="Moffett H."/>
            <person name="Chen P.H."/>
            <person name="Novina C.D."/>
            <person name="Phillips G.N.Jr."/>
            <person name="Anand R."/>
            <person name="Wells G.B."/>
            <person name="Pinch M."/>
            <person name="Guth R."/>
            <person name="Unguez G.A."/>
            <person name="Albert J.S."/>
            <person name="Zakon H.H."/>
            <person name="Samanta M.P."/>
            <person name="Sussman M.R."/>
        </authorList>
    </citation>
    <scope>NUCLEOTIDE SEQUENCE [LARGE SCALE GENOMIC DNA]</scope>
</reference>
<feature type="compositionally biased region" description="Polar residues" evidence="1">
    <location>
        <begin position="1"/>
        <end position="13"/>
    </location>
</feature>
<dbReference type="Proteomes" id="UP000314983">
    <property type="component" value="Chromosome 4"/>
</dbReference>
<dbReference type="InterPro" id="IPR052749">
    <property type="entry name" value="Alpha-tectorin"/>
</dbReference>
<dbReference type="PANTHER" id="PTHR46160">
    <property type="entry name" value="ALPHA-TECTORIN-RELATED"/>
    <property type="match status" value="1"/>
</dbReference>
<keyword evidence="4" id="KW-1185">Reference proteome</keyword>
<dbReference type="STRING" id="8005.ENSEEEP00000010571"/>
<evidence type="ECO:0000313" key="3">
    <source>
        <dbReference type="Ensembl" id="ENSEEEP00000010571.2"/>
    </source>
</evidence>
<dbReference type="PROSITE" id="PS51233">
    <property type="entry name" value="VWFD"/>
    <property type="match status" value="1"/>
</dbReference>
<accession>A0A4W4EFP4</accession>
<evidence type="ECO:0000259" key="2">
    <source>
        <dbReference type="PROSITE" id="PS51233"/>
    </source>
</evidence>
<dbReference type="SMART" id="SM00216">
    <property type="entry name" value="VWD"/>
    <property type="match status" value="1"/>
</dbReference>
<reference evidence="3" key="3">
    <citation type="submission" date="2020-05" db="EMBL/GenBank/DDBJ databases">
        <title>Electrophorus electricus (electric eel) genome, fEleEle1, primary haplotype.</title>
        <authorList>
            <person name="Myers G."/>
            <person name="Meyer A."/>
            <person name="Fedrigo O."/>
            <person name="Formenti G."/>
            <person name="Rhie A."/>
            <person name="Tracey A."/>
            <person name="Sims Y."/>
            <person name="Jarvis E.D."/>
        </authorList>
    </citation>
    <scope>NUCLEOTIDE SEQUENCE [LARGE SCALE GENOMIC DNA]</scope>
</reference>
<protein>
    <recommendedName>
        <fullName evidence="2">VWFD domain-containing protein</fullName>
    </recommendedName>
</protein>
<organism evidence="3 4">
    <name type="scientific">Electrophorus electricus</name>
    <name type="common">Electric eel</name>
    <name type="synonym">Gymnotus electricus</name>
    <dbReference type="NCBI Taxonomy" id="8005"/>
    <lineage>
        <taxon>Eukaryota</taxon>
        <taxon>Metazoa</taxon>
        <taxon>Chordata</taxon>
        <taxon>Craniata</taxon>
        <taxon>Vertebrata</taxon>
        <taxon>Euteleostomi</taxon>
        <taxon>Actinopterygii</taxon>
        <taxon>Neopterygii</taxon>
        <taxon>Teleostei</taxon>
        <taxon>Ostariophysi</taxon>
        <taxon>Gymnotiformes</taxon>
        <taxon>Gymnotoidei</taxon>
        <taxon>Gymnotidae</taxon>
        <taxon>Electrophorus</taxon>
    </lineage>
</organism>
<dbReference type="GeneTree" id="ENSGT00950000183155"/>
<reference evidence="3" key="5">
    <citation type="submission" date="2025-09" db="UniProtKB">
        <authorList>
            <consortium name="Ensembl"/>
        </authorList>
    </citation>
    <scope>IDENTIFICATION</scope>
</reference>
<dbReference type="OMA" id="ITACTHT"/>
<name>A0A4W4EFP4_ELEEL</name>
<dbReference type="Pfam" id="PF00094">
    <property type="entry name" value="VWD"/>
    <property type="match status" value="1"/>
</dbReference>
<evidence type="ECO:0000313" key="4">
    <source>
        <dbReference type="Proteomes" id="UP000314983"/>
    </source>
</evidence>
<feature type="region of interest" description="Disordered" evidence="1">
    <location>
        <begin position="1"/>
        <end position="25"/>
    </location>
</feature>
<dbReference type="InterPro" id="IPR001846">
    <property type="entry name" value="VWF_type-D"/>
</dbReference>
<dbReference type="Ensembl" id="ENSEEET00000010693.2">
    <property type="protein sequence ID" value="ENSEEEP00000010571.2"/>
    <property type="gene ID" value="ENSEEEG00000005364.2"/>
</dbReference>
<proteinExistence type="predicted"/>
<feature type="domain" description="VWFD" evidence="2">
    <location>
        <begin position="80"/>
        <end position="242"/>
    </location>
</feature>
<dbReference type="PANTHER" id="PTHR46160:SF9">
    <property type="entry name" value="PROTEIN PRY2-RELATED"/>
    <property type="match status" value="1"/>
</dbReference>
<evidence type="ECO:0000256" key="1">
    <source>
        <dbReference type="SAM" id="MobiDB-lite"/>
    </source>
</evidence>
<reference evidence="4" key="2">
    <citation type="journal article" date="2017" name="Sci. Adv.">
        <title>A tail of two voltages: Proteomic comparison of the three electric organs of the electric eel.</title>
        <authorList>
            <person name="Traeger L.L."/>
            <person name="Sabat G."/>
            <person name="Barrett-Wilt G.A."/>
            <person name="Wells G.B."/>
            <person name="Sussman M.R."/>
        </authorList>
    </citation>
    <scope>NUCLEOTIDE SEQUENCE [LARGE SCALE GENOMIC DNA]</scope>
</reference>
<sequence>MTYTPQTTTQKRFTPQAPTPQTTSLQTFTTGIYSTDNYSTETYFTYNNHTDTYYTESNSSVTINPETTTCSTVGEPQPHATCSSSGDPHYISFDGHKFDFQGTCRYILATVCNNTGQLPYFQVSARNEAWNGLPVSITIDVYVNVSRHLVHISHNMHGTIEVSNKYYIYFFFSIDFLKISLYDGSWVVRITVPGNYSGTTCGLCGNFNGQTSDDFLTSSGALGTSVSQFGASWKVQNDTLCSDGLQ</sequence>